<dbReference type="EMBL" id="DVFI01000067">
    <property type="protein sequence ID" value="HIQ62819.1"/>
    <property type="molecule type" value="Genomic_DNA"/>
</dbReference>
<feature type="binding site" evidence="8">
    <location>
        <position position="150"/>
    </location>
    <ligand>
        <name>ATP</name>
        <dbReference type="ChEBI" id="CHEBI:30616"/>
    </ligand>
</feature>
<name>A0A9D0YVH2_9FIRM</name>
<feature type="domain" description="AAA+ ATPase" evidence="12">
    <location>
        <begin position="136"/>
        <end position="264"/>
    </location>
</feature>
<comment type="function">
    <text evidence="8 10">Plays an essential role in the initiation and regulation of chromosomal replication. ATP-DnaA binds to the origin of replication (oriC) to initiate formation of the DNA replication initiation complex once per cell cycle. Binds the DnaA box (a 9 base pair repeat at the origin) and separates the double-stranded (ds)DNA. Forms a right-handed helical filament on oriC DNA; dsDNA binds to the exterior of the filament while single-stranded (ss)DNA is stabiized in the filament's interior. The ATP-DnaA-oriC complex binds and stabilizes one strand of the AT-rich DNA unwinding element (DUE), permitting loading of DNA polymerase. After initiation quickly degrades to an ADP-DnaA complex that is not apt for DNA replication. Binds acidic phospholipids.</text>
</comment>
<keyword evidence="5 8" id="KW-0067">ATP-binding</keyword>
<evidence type="ECO:0000313" key="14">
    <source>
        <dbReference type="EMBL" id="HIQ62819.1"/>
    </source>
</evidence>
<dbReference type="SUPFAM" id="SSF48295">
    <property type="entry name" value="TrpR-like"/>
    <property type="match status" value="1"/>
</dbReference>
<comment type="caution">
    <text evidence="14">The sequence shown here is derived from an EMBL/GenBank/DDBJ whole genome shotgun (WGS) entry which is preliminary data.</text>
</comment>
<evidence type="ECO:0000256" key="5">
    <source>
        <dbReference type="ARBA" id="ARBA00022840"/>
    </source>
</evidence>
<dbReference type="Proteomes" id="UP000886819">
    <property type="component" value="Unassembled WGS sequence"/>
</dbReference>
<dbReference type="InterPro" id="IPR010921">
    <property type="entry name" value="Trp_repressor/repl_initiator"/>
</dbReference>
<dbReference type="FunFam" id="3.40.50.300:FF:000150">
    <property type="entry name" value="Chromosomal replication initiator protein DnaA"/>
    <property type="match status" value="1"/>
</dbReference>
<dbReference type="GO" id="GO:0005886">
    <property type="term" value="C:plasma membrane"/>
    <property type="evidence" value="ECO:0007669"/>
    <property type="project" value="TreeGrafter"/>
</dbReference>
<dbReference type="SMART" id="SM00760">
    <property type="entry name" value="Bac_DnaA_C"/>
    <property type="match status" value="1"/>
</dbReference>
<dbReference type="Pfam" id="PF00308">
    <property type="entry name" value="Bac_DnaA"/>
    <property type="match status" value="1"/>
</dbReference>
<evidence type="ECO:0000259" key="12">
    <source>
        <dbReference type="SMART" id="SM00382"/>
    </source>
</evidence>
<evidence type="ECO:0000256" key="1">
    <source>
        <dbReference type="ARBA" id="ARBA00006583"/>
    </source>
</evidence>
<evidence type="ECO:0000256" key="3">
    <source>
        <dbReference type="ARBA" id="ARBA00022705"/>
    </source>
</evidence>
<dbReference type="PRINTS" id="PR00051">
    <property type="entry name" value="DNAA"/>
</dbReference>
<protein>
    <recommendedName>
        <fullName evidence="8 9">Chromosomal replication initiator protein DnaA</fullName>
    </recommendedName>
</protein>
<dbReference type="GO" id="GO:0006275">
    <property type="term" value="P:regulation of DNA replication"/>
    <property type="evidence" value="ECO:0007669"/>
    <property type="project" value="UniProtKB-UniRule"/>
</dbReference>
<accession>A0A9D0YVH2</accession>
<dbReference type="InterPro" id="IPR013317">
    <property type="entry name" value="DnaA_dom"/>
</dbReference>
<proteinExistence type="inferred from homology"/>
<comment type="caution">
    <text evidence="8">Lacks conserved residue(s) required for the propagation of feature annotation.</text>
</comment>
<feature type="binding site" evidence="8">
    <location>
        <position position="149"/>
    </location>
    <ligand>
        <name>ATP</name>
        <dbReference type="ChEBI" id="CHEBI:30616"/>
    </ligand>
</feature>
<feature type="region of interest" description="Domain I, interacts with DnaA modulators" evidence="8">
    <location>
        <begin position="1"/>
        <end position="85"/>
    </location>
</feature>
<dbReference type="GO" id="GO:0003688">
    <property type="term" value="F:DNA replication origin binding"/>
    <property type="evidence" value="ECO:0007669"/>
    <property type="project" value="UniProtKB-UniRule"/>
</dbReference>
<keyword evidence="7 8" id="KW-0238">DNA-binding</keyword>
<comment type="subunit">
    <text evidence="8">Oligomerizes as a right-handed, spiral filament on DNA at oriC.</text>
</comment>
<dbReference type="NCBIfam" id="TIGR00362">
    <property type="entry name" value="DnaA"/>
    <property type="match status" value="1"/>
</dbReference>
<dbReference type="GO" id="GO:0005524">
    <property type="term" value="F:ATP binding"/>
    <property type="evidence" value="ECO:0007669"/>
    <property type="project" value="UniProtKB-UniRule"/>
</dbReference>
<comment type="subcellular location">
    <subcellularLocation>
        <location evidence="8">Cytoplasm</location>
    </subcellularLocation>
</comment>
<evidence type="ECO:0000256" key="9">
    <source>
        <dbReference type="NCBIfam" id="TIGR00362"/>
    </source>
</evidence>
<gene>
    <name evidence="8 14" type="primary">dnaA</name>
    <name evidence="14" type="ORF">IAA66_04425</name>
</gene>
<keyword evidence="6 8" id="KW-0446">Lipid-binding</keyword>
<sequence length="440" mass="49256">MNEQAIWEKTCELLREDMAEVSYTTWIDSPLKPVALKNDVLYLEVATQFIKTQVVSRYAVLITNAVAQAAGRSLKVEFLSVQEAQAMQQAESAGKSAPPAPASLNPKYTFGTFVVGNSNRFAHAASLAVAEAPAEAYNPLFIYGGVGLGKTHLMHAIGHHIREQFPETKLLYISSENFTNELISAIQQNKNAEFRARFRNVDVLMVDDIQFIAGRDSTQEEFFHTFNTLHTAGKQIVISSDKPPKEIMRLEERLVSRFEWGLIADIQKPDFETRFAILRKKAASEAIQVGDEVLTFIASHIDSNIRELEGSLTRVVAYATLTGRPVTPELAAEALKDVLSLKDTRRITCDLIQQTVAEYYSITMAEMKAKRRSREISIPRQIAMYLTRELTEMSLTQIGAAFNRDHTTVIHACEKVSEDARSDAATANLLEDLRRAVRSR</sequence>
<dbReference type="Pfam" id="PF11638">
    <property type="entry name" value="DnaA_N"/>
    <property type="match status" value="1"/>
</dbReference>
<feature type="region of interest" description="Domain IV, binds dsDNA" evidence="8">
    <location>
        <begin position="320"/>
        <end position="440"/>
    </location>
</feature>
<dbReference type="GO" id="GO:0005737">
    <property type="term" value="C:cytoplasm"/>
    <property type="evidence" value="ECO:0007669"/>
    <property type="project" value="UniProtKB-SubCell"/>
</dbReference>
<dbReference type="Gene3D" id="1.10.8.60">
    <property type="match status" value="1"/>
</dbReference>
<evidence type="ECO:0000256" key="8">
    <source>
        <dbReference type="HAMAP-Rule" id="MF_00377"/>
    </source>
</evidence>
<dbReference type="HAMAP" id="MF_00377">
    <property type="entry name" value="DnaA_bact"/>
    <property type="match status" value="1"/>
</dbReference>
<reference evidence="14" key="1">
    <citation type="submission" date="2020-10" db="EMBL/GenBank/DDBJ databases">
        <authorList>
            <person name="Gilroy R."/>
        </authorList>
    </citation>
    <scope>NUCLEOTIDE SEQUENCE</scope>
    <source>
        <strain evidence="14">ChiHile30-977</strain>
    </source>
</reference>
<dbReference type="InterPro" id="IPR027417">
    <property type="entry name" value="P-loop_NTPase"/>
</dbReference>
<feature type="region of interest" description="Domain III, AAA+ region" evidence="8">
    <location>
        <begin position="103"/>
        <end position="319"/>
    </location>
</feature>
<dbReference type="GO" id="GO:0006270">
    <property type="term" value="P:DNA replication initiation"/>
    <property type="evidence" value="ECO:0007669"/>
    <property type="project" value="UniProtKB-UniRule"/>
</dbReference>
<dbReference type="SMART" id="SM00382">
    <property type="entry name" value="AAA"/>
    <property type="match status" value="1"/>
</dbReference>
<evidence type="ECO:0000256" key="2">
    <source>
        <dbReference type="ARBA" id="ARBA00022490"/>
    </source>
</evidence>
<dbReference type="CDD" id="cd00009">
    <property type="entry name" value="AAA"/>
    <property type="match status" value="1"/>
</dbReference>
<evidence type="ECO:0000256" key="7">
    <source>
        <dbReference type="ARBA" id="ARBA00023125"/>
    </source>
</evidence>
<keyword evidence="3 8" id="KW-0235">DNA replication</keyword>
<keyword evidence="4 8" id="KW-0547">Nucleotide-binding</keyword>
<feature type="binding site" evidence="8">
    <location>
        <position position="151"/>
    </location>
    <ligand>
        <name>ATP</name>
        <dbReference type="ChEBI" id="CHEBI:30616"/>
    </ligand>
</feature>
<dbReference type="Pfam" id="PF08299">
    <property type="entry name" value="Bac_DnaA_C"/>
    <property type="match status" value="1"/>
</dbReference>
<dbReference type="InterPro" id="IPR018312">
    <property type="entry name" value="Chromosome_initiator_DnaA_CS"/>
</dbReference>
<dbReference type="InterPro" id="IPR013159">
    <property type="entry name" value="DnaA_C"/>
</dbReference>
<dbReference type="InterPro" id="IPR020591">
    <property type="entry name" value="Chromosome_initiator_DnaA-like"/>
</dbReference>
<dbReference type="PANTHER" id="PTHR30050">
    <property type="entry name" value="CHROMOSOMAL REPLICATION INITIATOR PROTEIN DNAA"/>
    <property type="match status" value="1"/>
</dbReference>
<feature type="binding site" evidence="8">
    <location>
        <position position="147"/>
    </location>
    <ligand>
        <name>ATP</name>
        <dbReference type="ChEBI" id="CHEBI:30616"/>
    </ligand>
</feature>
<dbReference type="InterPro" id="IPR003593">
    <property type="entry name" value="AAA+_ATPase"/>
</dbReference>
<dbReference type="Gene3D" id="3.30.300.180">
    <property type="match status" value="1"/>
</dbReference>
<keyword evidence="2 8" id="KW-0963">Cytoplasm</keyword>
<dbReference type="PROSITE" id="PS01008">
    <property type="entry name" value="DNAA"/>
    <property type="match status" value="1"/>
</dbReference>
<comment type="domain">
    <text evidence="8">Domain I is involved in oligomerization and binding regulators, domain II is flexibile and of varying length in different bacteria, domain III forms the AAA+ region, while domain IV binds dsDNA.</text>
</comment>
<dbReference type="InterPro" id="IPR001957">
    <property type="entry name" value="Chromosome_initiator_DnaA"/>
</dbReference>
<evidence type="ECO:0000313" key="15">
    <source>
        <dbReference type="Proteomes" id="UP000886819"/>
    </source>
</evidence>
<dbReference type="FunFam" id="1.10.8.60:FF:000003">
    <property type="entry name" value="Chromosomal replication initiator protein DnaA"/>
    <property type="match status" value="1"/>
</dbReference>
<evidence type="ECO:0000256" key="11">
    <source>
        <dbReference type="RuleBase" id="RU004227"/>
    </source>
</evidence>
<dbReference type="CDD" id="cd06571">
    <property type="entry name" value="Bac_DnaA_C"/>
    <property type="match status" value="1"/>
</dbReference>
<comment type="similarity">
    <text evidence="1 8 11">Belongs to the DnaA family.</text>
</comment>
<feature type="domain" description="Chromosomal replication initiator DnaA C-terminal" evidence="13">
    <location>
        <begin position="348"/>
        <end position="416"/>
    </location>
</feature>
<evidence type="ECO:0000256" key="4">
    <source>
        <dbReference type="ARBA" id="ARBA00022741"/>
    </source>
</evidence>
<dbReference type="InterPro" id="IPR024633">
    <property type="entry name" value="DnaA_N_dom"/>
</dbReference>
<dbReference type="GO" id="GO:0008289">
    <property type="term" value="F:lipid binding"/>
    <property type="evidence" value="ECO:0007669"/>
    <property type="project" value="UniProtKB-KW"/>
</dbReference>
<organism evidence="14 15">
    <name type="scientific">Candidatus Avichristensenella intestinipullorum</name>
    <dbReference type="NCBI Taxonomy" id="2840693"/>
    <lineage>
        <taxon>Bacteria</taxon>
        <taxon>Bacillati</taxon>
        <taxon>Bacillota</taxon>
        <taxon>Clostridia</taxon>
        <taxon>Candidatus Avichristensenella</taxon>
    </lineage>
</organism>
<reference evidence="14" key="2">
    <citation type="journal article" date="2021" name="PeerJ">
        <title>Extensive microbial diversity within the chicken gut microbiome revealed by metagenomics and culture.</title>
        <authorList>
            <person name="Gilroy R."/>
            <person name="Ravi A."/>
            <person name="Getino M."/>
            <person name="Pursley I."/>
            <person name="Horton D.L."/>
            <person name="Alikhan N.F."/>
            <person name="Baker D."/>
            <person name="Gharbi K."/>
            <person name="Hall N."/>
            <person name="Watson M."/>
            <person name="Adriaenssens E.M."/>
            <person name="Foster-Nyarko E."/>
            <person name="Jarju S."/>
            <person name="Secka A."/>
            <person name="Antonio M."/>
            <person name="Oren A."/>
            <person name="Chaudhuri R.R."/>
            <person name="La Ragione R."/>
            <person name="Hildebrand F."/>
            <person name="Pallen M.J."/>
        </authorList>
    </citation>
    <scope>NUCLEOTIDE SEQUENCE</scope>
    <source>
        <strain evidence="14">ChiHile30-977</strain>
    </source>
</reference>
<dbReference type="Gene3D" id="1.10.1750.10">
    <property type="match status" value="1"/>
</dbReference>
<dbReference type="PANTHER" id="PTHR30050:SF2">
    <property type="entry name" value="CHROMOSOMAL REPLICATION INITIATOR PROTEIN DNAA"/>
    <property type="match status" value="1"/>
</dbReference>
<evidence type="ECO:0000256" key="10">
    <source>
        <dbReference type="RuleBase" id="RU000577"/>
    </source>
</evidence>
<dbReference type="AlphaFoldDB" id="A0A9D0YVH2"/>
<evidence type="ECO:0000259" key="13">
    <source>
        <dbReference type="SMART" id="SM00760"/>
    </source>
</evidence>
<dbReference type="InterPro" id="IPR038454">
    <property type="entry name" value="DnaA_N_sf"/>
</dbReference>
<dbReference type="Gene3D" id="3.40.50.300">
    <property type="entry name" value="P-loop containing nucleotide triphosphate hydrolases"/>
    <property type="match status" value="1"/>
</dbReference>
<dbReference type="SUPFAM" id="SSF52540">
    <property type="entry name" value="P-loop containing nucleoside triphosphate hydrolases"/>
    <property type="match status" value="1"/>
</dbReference>
<evidence type="ECO:0000256" key="6">
    <source>
        <dbReference type="ARBA" id="ARBA00023121"/>
    </source>
</evidence>